<feature type="transmembrane region" description="Helical" evidence="1">
    <location>
        <begin position="46"/>
        <end position="69"/>
    </location>
</feature>
<feature type="transmembrane region" description="Helical" evidence="1">
    <location>
        <begin position="90"/>
        <end position="119"/>
    </location>
</feature>
<evidence type="ECO:0000313" key="4">
    <source>
        <dbReference type="Proteomes" id="UP000249453"/>
    </source>
</evidence>
<dbReference type="AlphaFoldDB" id="A0A364JX03"/>
<accession>A0A364JX03</accession>
<dbReference type="Proteomes" id="UP000249453">
    <property type="component" value="Unassembled WGS sequence"/>
</dbReference>
<gene>
    <name evidence="3" type="ORF">C7374_103322</name>
</gene>
<proteinExistence type="predicted"/>
<organism evidence="3 4">
    <name type="scientific">Falsochrobactrum ovis</name>
    <dbReference type="NCBI Taxonomy" id="1293442"/>
    <lineage>
        <taxon>Bacteria</taxon>
        <taxon>Pseudomonadati</taxon>
        <taxon>Pseudomonadota</taxon>
        <taxon>Alphaproteobacteria</taxon>
        <taxon>Hyphomicrobiales</taxon>
        <taxon>Brucellaceae</taxon>
        <taxon>Falsochrobactrum</taxon>
    </lineage>
</organism>
<reference evidence="3 4" key="1">
    <citation type="submission" date="2018-06" db="EMBL/GenBank/DDBJ databases">
        <title>Genomic Encyclopedia of Type Strains, Phase IV (KMG-IV): sequencing the most valuable type-strain genomes for metagenomic binning, comparative biology and taxonomic classification.</title>
        <authorList>
            <person name="Goeker M."/>
        </authorList>
    </citation>
    <scope>NUCLEOTIDE SEQUENCE [LARGE SCALE GENOMIC DNA]</scope>
    <source>
        <strain evidence="3 4">DSM 26720</strain>
    </source>
</reference>
<evidence type="ECO:0000259" key="2">
    <source>
        <dbReference type="Pfam" id="PF07331"/>
    </source>
</evidence>
<keyword evidence="1" id="KW-0812">Transmembrane</keyword>
<protein>
    <submittedName>
        <fullName evidence="3">Tripartite tricarboxylate transporter TctB family protein</fullName>
    </submittedName>
</protein>
<keyword evidence="1" id="KW-1133">Transmembrane helix</keyword>
<name>A0A364JX03_9HYPH</name>
<keyword evidence="4" id="KW-1185">Reference proteome</keyword>
<dbReference type="InterPro" id="IPR009936">
    <property type="entry name" value="DUF1468"/>
</dbReference>
<evidence type="ECO:0000256" key="1">
    <source>
        <dbReference type="SAM" id="Phobius"/>
    </source>
</evidence>
<dbReference type="EMBL" id="QLMK01000003">
    <property type="protein sequence ID" value="RAK31181.1"/>
    <property type="molecule type" value="Genomic_DNA"/>
</dbReference>
<sequence>MAVKRFHLEIATAIGTAALGIAGLIGSMELGFSWTKSGPEAGYFPFYISLILLAASVWNLGSALVHYNAHGKTAELLRETFLDWEQFRRVSTFLIEIIAFVILTVTMGIYVSSIIYLTWNAWKHGGYGLLTSATIGIAFTAAQYILFEIAFLVPLKKGPIEAWLGIY</sequence>
<dbReference type="RefSeq" id="WP_111574927.1">
    <property type="nucleotide sequence ID" value="NZ_JBHEEY010000002.1"/>
</dbReference>
<feature type="domain" description="DUF1468" evidence="2">
    <location>
        <begin position="14"/>
        <end position="155"/>
    </location>
</feature>
<comment type="caution">
    <text evidence="3">The sequence shown here is derived from an EMBL/GenBank/DDBJ whole genome shotgun (WGS) entry which is preliminary data.</text>
</comment>
<keyword evidence="1" id="KW-0472">Membrane</keyword>
<evidence type="ECO:0000313" key="3">
    <source>
        <dbReference type="EMBL" id="RAK31181.1"/>
    </source>
</evidence>
<dbReference type="Pfam" id="PF07331">
    <property type="entry name" value="TctB"/>
    <property type="match status" value="1"/>
</dbReference>
<feature type="transmembrane region" description="Helical" evidence="1">
    <location>
        <begin position="125"/>
        <end position="147"/>
    </location>
</feature>
<feature type="transmembrane region" description="Helical" evidence="1">
    <location>
        <begin position="12"/>
        <end position="34"/>
    </location>
</feature>
<dbReference type="OrthoDB" id="6183775at2"/>